<dbReference type="InterPro" id="IPR051790">
    <property type="entry name" value="Cytochrome_c-biogenesis_DsbD"/>
</dbReference>
<dbReference type="RefSeq" id="WP_106585100.1">
    <property type="nucleotide sequence ID" value="NZ_PYGA01000017.1"/>
</dbReference>
<dbReference type="EMBL" id="PYGA01000017">
    <property type="protein sequence ID" value="PSK92810.1"/>
    <property type="molecule type" value="Genomic_DNA"/>
</dbReference>
<protein>
    <submittedName>
        <fullName evidence="2">Cytochrome c-type biogenesis protein</fullName>
    </submittedName>
</protein>
<keyword evidence="1" id="KW-0472">Membrane</keyword>
<name>A0A2P8D6F8_9ACTN</name>
<evidence type="ECO:0000313" key="2">
    <source>
        <dbReference type="EMBL" id="PSK92810.1"/>
    </source>
</evidence>
<organism evidence="2 3">
    <name type="scientific">Murinocardiopsis flavida</name>
    <dbReference type="NCBI Taxonomy" id="645275"/>
    <lineage>
        <taxon>Bacteria</taxon>
        <taxon>Bacillati</taxon>
        <taxon>Actinomycetota</taxon>
        <taxon>Actinomycetes</taxon>
        <taxon>Streptosporangiales</taxon>
        <taxon>Nocardiopsidaceae</taxon>
        <taxon>Murinocardiopsis</taxon>
    </lineage>
</organism>
<evidence type="ECO:0000256" key="1">
    <source>
        <dbReference type="SAM" id="Phobius"/>
    </source>
</evidence>
<keyword evidence="1" id="KW-1133">Transmembrane helix</keyword>
<comment type="caution">
    <text evidence="2">The sequence shown here is derived from an EMBL/GenBank/DDBJ whole genome shotgun (WGS) entry which is preliminary data.</text>
</comment>
<dbReference type="OrthoDB" id="9803065at2"/>
<gene>
    <name evidence="2" type="ORF">CLV63_11715</name>
</gene>
<dbReference type="PANTHER" id="PTHR31272">
    <property type="entry name" value="CYTOCHROME C-TYPE BIOGENESIS PROTEIN HI_1454-RELATED"/>
    <property type="match status" value="1"/>
</dbReference>
<dbReference type="Proteomes" id="UP000240542">
    <property type="component" value="Unassembled WGS sequence"/>
</dbReference>
<evidence type="ECO:0000313" key="3">
    <source>
        <dbReference type="Proteomes" id="UP000240542"/>
    </source>
</evidence>
<keyword evidence="1" id="KW-0812">Transmembrane</keyword>
<accession>A0A2P8D6F8</accession>
<dbReference type="AlphaFoldDB" id="A0A2P8D6F8"/>
<keyword evidence="3" id="KW-1185">Reference proteome</keyword>
<feature type="transmembrane region" description="Helical" evidence="1">
    <location>
        <begin position="102"/>
        <end position="126"/>
    </location>
</feature>
<feature type="transmembrane region" description="Helical" evidence="1">
    <location>
        <begin position="204"/>
        <end position="224"/>
    </location>
</feature>
<reference evidence="2 3" key="1">
    <citation type="submission" date="2018-03" db="EMBL/GenBank/DDBJ databases">
        <title>Genomic Encyclopedia of Archaeal and Bacterial Type Strains, Phase II (KMG-II): from individual species to whole genera.</title>
        <authorList>
            <person name="Goeker M."/>
        </authorList>
    </citation>
    <scope>NUCLEOTIDE SEQUENCE [LARGE SCALE GENOMIC DNA]</scope>
    <source>
        <strain evidence="2 3">DSM 45312</strain>
    </source>
</reference>
<dbReference type="PANTHER" id="PTHR31272:SF4">
    <property type="entry name" value="CYTOCHROME C-TYPE BIOGENESIS PROTEIN HI_1454-RELATED"/>
    <property type="match status" value="1"/>
</dbReference>
<proteinExistence type="predicted"/>
<sequence>MISETVLTGSLLLAIPLAFAAGLVSFLSPCVLPLVPGYLSYVTGMSGADIAARRRGAAAPPEGTADGTAGGADPGAGGTAIAVRTVDEELAGRRGTMLAGSLLFVAGFSAVFVAGGVLVGGVGGLLFDHAEIITRVLGGLTVLLGLAFMGVVPGLNREFRFNRLPAAGLAGAPLLGILFGLGWTPCIGPTLAAVQTLAFTEGSAGRGAVLSLVYCFGLGLPFILASLAYRRALGAFGWVKRHYRLVTAIGGAMLVAIGLLLASGLWVELTAVLQGWAANYTTVI</sequence>
<feature type="transmembrane region" description="Helical" evidence="1">
    <location>
        <begin position="245"/>
        <end position="267"/>
    </location>
</feature>
<feature type="transmembrane region" description="Helical" evidence="1">
    <location>
        <begin position="132"/>
        <end position="152"/>
    </location>
</feature>
<feature type="transmembrane region" description="Helical" evidence="1">
    <location>
        <begin position="164"/>
        <end position="184"/>
    </location>
</feature>